<reference evidence="2 3" key="1">
    <citation type="submission" date="2018-09" db="EMBL/GenBank/DDBJ databases">
        <authorList>
            <person name="Wang X."/>
            <person name="Du Z."/>
        </authorList>
    </citation>
    <scope>NUCLEOTIDE SEQUENCE [LARGE SCALE GENOMIC DNA]</scope>
    <source>
        <strain evidence="2 3">N3</strain>
    </source>
</reference>
<dbReference type="InterPro" id="IPR029058">
    <property type="entry name" value="AB_hydrolase_fold"/>
</dbReference>
<dbReference type="AlphaFoldDB" id="A0A418PNB5"/>
<dbReference type="Proteomes" id="UP000283522">
    <property type="component" value="Unassembled WGS sequence"/>
</dbReference>
<dbReference type="RefSeq" id="WP_119478968.1">
    <property type="nucleotide sequence ID" value="NZ_QXML01000009.1"/>
</dbReference>
<protein>
    <submittedName>
        <fullName evidence="2">Alpha/beta fold hydrolase</fullName>
    </submittedName>
</protein>
<gene>
    <name evidence="2" type="ORF">D0X99_16550</name>
</gene>
<dbReference type="EMBL" id="QXML01000009">
    <property type="protein sequence ID" value="RIW13382.1"/>
    <property type="molecule type" value="Genomic_DNA"/>
</dbReference>
<feature type="domain" description="Serine aminopeptidase S33" evidence="1">
    <location>
        <begin position="37"/>
        <end position="112"/>
    </location>
</feature>
<dbReference type="PIRSF" id="PIRSF037442">
    <property type="entry name" value="UCP037442_abhydr"/>
    <property type="match status" value="1"/>
</dbReference>
<name>A0A418PNB5_9BACT</name>
<dbReference type="Gene3D" id="3.40.50.1820">
    <property type="entry name" value="alpha/beta hydrolase"/>
    <property type="match status" value="1"/>
</dbReference>
<dbReference type="SUPFAM" id="SSF53474">
    <property type="entry name" value="alpha/beta-Hydrolases"/>
    <property type="match status" value="1"/>
</dbReference>
<evidence type="ECO:0000259" key="1">
    <source>
        <dbReference type="Pfam" id="PF12146"/>
    </source>
</evidence>
<dbReference type="OrthoDB" id="9809549at2"/>
<dbReference type="InterPro" id="IPR022742">
    <property type="entry name" value="Hydrolase_4"/>
</dbReference>
<keyword evidence="3" id="KW-1185">Reference proteome</keyword>
<dbReference type="GO" id="GO:0016787">
    <property type="term" value="F:hydrolase activity"/>
    <property type="evidence" value="ECO:0007669"/>
    <property type="project" value="UniProtKB-KW"/>
</dbReference>
<comment type="caution">
    <text evidence="2">The sequence shown here is derived from an EMBL/GenBank/DDBJ whole genome shotgun (WGS) entry which is preliminary data.</text>
</comment>
<evidence type="ECO:0000313" key="3">
    <source>
        <dbReference type="Proteomes" id="UP000283522"/>
    </source>
</evidence>
<accession>A0A418PNB5</accession>
<keyword evidence="2" id="KW-0378">Hydrolase</keyword>
<dbReference type="InterPro" id="IPR017208">
    <property type="entry name" value="UCP037442_abhydr"/>
</dbReference>
<dbReference type="Pfam" id="PF12146">
    <property type="entry name" value="Hydrolase_4"/>
    <property type="match status" value="1"/>
</dbReference>
<sequence>MELIKLKTRKEYWISASVFPQDSFLVLIISPATGVKQSFYHPFANYLNENGITVITFDFHGIGESLADSIKTVSTSASEWGVHDLESVIEFSKVRFSLSKIFVLGHSIGGQLLGFAKSSVDLEKIILIGSQSGYWGFWKGSEKLKMWATWHVLFPALLKIYRYFPAKSFSRMEDLPKEVGLQWSKWCRSPDYFLEEFNEDVLYFKSIVTRVTCISIEDDKFAPIDAVNWLADRFSKAQIKRVHLDPYDFGYKSIGHFGIFKENNRLVLWRMLLREILE</sequence>
<proteinExistence type="predicted"/>
<organism evidence="2 3">
    <name type="scientific">Algoriphagus lacus</name>
    <dbReference type="NCBI Taxonomy" id="2056311"/>
    <lineage>
        <taxon>Bacteria</taxon>
        <taxon>Pseudomonadati</taxon>
        <taxon>Bacteroidota</taxon>
        <taxon>Cytophagia</taxon>
        <taxon>Cytophagales</taxon>
        <taxon>Cyclobacteriaceae</taxon>
        <taxon>Algoriphagus</taxon>
    </lineage>
</organism>
<evidence type="ECO:0000313" key="2">
    <source>
        <dbReference type="EMBL" id="RIW13382.1"/>
    </source>
</evidence>